<dbReference type="RefSeq" id="YP_007005916.1">
    <property type="nucleotide sequence ID" value="NC_019515.1"/>
</dbReference>
<sequence>METVMIMGNAMIKEPQILADFVKRNNPDFDVEIAVAFIELGKLYSIRGDIAFCQSIIETGWFKFADGTAVKPEQHNYCGMGVLELGMTGNSFNTIWEGVEAQLQHLYAYGNEKGIISRPILDPRFNYVERGSAMYWEDLGGKWSSQKDYGEAIIKMHRQLFDFAMTHHLFVAEGSPIDVEQKKQEGTIIGKIAKPTLRVKDCDTEHEANEFLADKNAEDIVQIKPFLSGNGFDFRYSITYKVYK</sequence>
<dbReference type="GeneID" id="14011584"/>
<dbReference type="GO" id="GO:0004040">
    <property type="term" value="F:amidase activity"/>
    <property type="evidence" value="ECO:0007669"/>
    <property type="project" value="InterPro"/>
</dbReference>
<dbReference type="Proteomes" id="UP000006298">
    <property type="component" value="Segment"/>
</dbReference>
<dbReference type="OrthoDB" id="9480at10239"/>
<name>J9PUD3_9CAUD</name>
<keyword evidence="2" id="KW-0378">Hydrolase</keyword>
<accession>J9PUD3</accession>
<feature type="domain" description="Mannosyl-glycoprotein endo-beta-N-acetylglucosamidase-like" evidence="1">
    <location>
        <begin position="36"/>
        <end position="159"/>
    </location>
</feature>
<reference evidence="2 3" key="1">
    <citation type="submission" date="2011-09" db="EMBL/GenBank/DDBJ databases">
        <title>Complete Genome Sequence of Bacillus cereus Bacteriophage BCD7.</title>
        <authorList>
            <person name="Lee J.-H."/>
            <person name="Shin H."/>
            <person name="Son B."/>
            <person name="Ryu S."/>
        </authorList>
    </citation>
    <scope>NUCLEOTIDE SEQUENCE [LARGE SCALE GENOMIC DNA]</scope>
</reference>
<keyword evidence="3" id="KW-1185">Reference proteome</keyword>
<protein>
    <submittedName>
        <fullName evidence="2">Putative cell wall hydrolase/autolysin</fullName>
    </submittedName>
</protein>
<dbReference type="EMBL" id="JN712910">
    <property type="protein sequence ID" value="AEZ50512.1"/>
    <property type="molecule type" value="Genomic_DNA"/>
</dbReference>
<dbReference type="KEGG" id="vg:14011584"/>
<evidence type="ECO:0000313" key="3">
    <source>
        <dbReference type="Proteomes" id="UP000006298"/>
    </source>
</evidence>
<organism evidence="2 3">
    <name type="scientific">Bacillus phage BCD7</name>
    <dbReference type="NCBI Taxonomy" id="1136534"/>
    <lineage>
        <taxon>Viruses</taxon>
        <taxon>Duplodnaviria</taxon>
        <taxon>Heunggongvirae</taxon>
        <taxon>Uroviricota</taxon>
        <taxon>Caudoviricetes</taxon>
        <taxon>Becedseptimavirus</taxon>
        <taxon>Becedseptimavirus BCD7</taxon>
    </lineage>
</organism>
<evidence type="ECO:0000313" key="2">
    <source>
        <dbReference type="EMBL" id="AEZ50512.1"/>
    </source>
</evidence>
<dbReference type="InterPro" id="IPR002901">
    <property type="entry name" value="MGlyc_endo_b_GlcNAc-like_dom"/>
</dbReference>
<gene>
    <name evidence="2" type="ORF">BCD7_0065</name>
</gene>
<proteinExistence type="predicted"/>
<dbReference type="Pfam" id="PF01832">
    <property type="entry name" value="Glucosaminidase"/>
    <property type="match status" value="1"/>
</dbReference>
<evidence type="ECO:0000259" key="1">
    <source>
        <dbReference type="Pfam" id="PF01832"/>
    </source>
</evidence>